<dbReference type="InterPro" id="IPR004291">
    <property type="entry name" value="Transposase_IS66_central"/>
</dbReference>
<keyword evidence="3" id="KW-0614">Plasmid</keyword>
<dbReference type="AlphaFoldDB" id="A0A0M4L6U5"/>
<dbReference type="PANTHER" id="PTHR33678:SF1">
    <property type="entry name" value="BLL1576 PROTEIN"/>
    <property type="match status" value="1"/>
</dbReference>
<proteinExistence type="predicted"/>
<dbReference type="EMBL" id="KT225520">
    <property type="protein sequence ID" value="ALD82365.1"/>
    <property type="molecule type" value="Genomic_DNA"/>
</dbReference>
<accession>A0A0M4L6U5</accession>
<dbReference type="InterPro" id="IPR052344">
    <property type="entry name" value="Transposase-related"/>
</dbReference>
<geneLocation type="plasmid" evidence="3">
    <name>pRJ46C</name>
</geneLocation>
<feature type="domain" description="Transposase IS66 C-terminal" evidence="2">
    <location>
        <begin position="55"/>
        <end position="92"/>
    </location>
</feature>
<name>A0A0M4L6U5_RAOOR</name>
<dbReference type="PANTHER" id="PTHR33678">
    <property type="entry name" value="BLL1576 PROTEIN"/>
    <property type="match status" value="1"/>
</dbReference>
<reference evidence="3" key="1">
    <citation type="submission" date="2015-06" db="EMBL/GenBank/DDBJ databases">
        <title>Carbapenemase-producing Raoultella ornithinolytica.</title>
        <authorList>
            <person name="Sun J."/>
            <person name="Zhang F."/>
        </authorList>
    </citation>
    <scope>NUCLEOTIDE SEQUENCE</scope>
    <source>
        <strain evidence="3">RJ46C</strain>
        <plasmid evidence="3">pRJ46C</plasmid>
    </source>
</reference>
<dbReference type="InterPro" id="IPR039552">
    <property type="entry name" value="IS66_C"/>
</dbReference>
<evidence type="ECO:0000259" key="1">
    <source>
        <dbReference type="Pfam" id="PF03050"/>
    </source>
</evidence>
<evidence type="ECO:0000313" key="3">
    <source>
        <dbReference type="EMBL" id="ALD82365.1"/>
    </source>
</evidence>
<dbReference type="Pfam" id="PF03050">
    <property type="entry name" value="DDE_Tnp_IS66"/>
    <property type="match status" value="1"/>
</dbReference>
<protein>
    <submittedName>
        <fullName evidence="3">Transposase</fullName>
    </submittedName>
</protein>
<evidence type="ECO:0000259" key="2">
    <source>
        <dbReference type="Pfam" id="PF13817"/>
    </source>
</evidence>
<feature type="domain" description="Transposase IS66 central" evidence="1">
    <location>
        <begin position="1"/>
        <end position="48"/>
    </location>
</feature>
<organism evidence="3">
    <name type="scientific">Raoultella ornithinolytica</name>
    <name type="common">Klebsiella ornithinolytica</name>
    <dbReference type="NCBI Taxonomy" id="54291"/>
    <lineage>
        <taxon>Bacteria</taxon>
        <taxon>Pseudomonadati</taxon>
        <taxon>Pseudomonadota</taxon>
        <taxon>Gammaproteobacteria</taxon>
        <taxon>Enterobacterales</taxon>
        <taxon>Enterobacteriaceae</taxon>
        <taxon>Klebsiella/Raoultella group</taxon>
        <taxon>Raoultella</taxon>
    </lineage>
</organism>
<dbReference type="Pfam" id="PF13817">
    <property type="entry name" value="DDE_Tnp_IS66_C"/>
    <property type="match status" value="1"/>
</dbReference>
<sequence>MLKQWDALNEYCRNGQVEIDNNIGENALRTVAVGRKNYLFFGSDNGGEAAAIIYSLLGTCKLNGVEPEGWLREVISKINDWPSNRVDELLPWNLSSVK</sequence>